<sequence length="884" mass="97174">MKIRSIRALRGPNYWSIRHKKLIIMVLDLEEMENYPSNKITGFTERIKKLLPGLEQHFCSEDQPGGLFIRLNEGTWMGHVIEHIALEIQSMAGMFTGFGRTRGYGEKGVYQVVFSYTSEAAGKFAAKRAVKICEALIADKPYKLTRDIQKLKKLDARSRFGPSTESILKEAESRGIPWLKLDTESFIQLGYGSKQRRIQATITSNTSNIGVDIACDKRDTKHLLSQAAIPVPAGEIISNISELEQACNFVGYPLVIKPINGNHGRGITSDIRNISRATEAFHRAKEISEKLIVEKHYSGHDYRILVINNKFVAAARRIPAQIIGDGKSTIKQLIKKVNSDPRRGDSHENLLTKIVLDAASLKLLNEKNYNPDSILPENESLIVKDTANLSTGGTAEDVTNLVHPTNIFMAERISRLIGLDICGIDIISKDIRVPLDPSNGTVIEVNAAPGFRMHLAPTLGLPRNVAAPVLDGLFPGKDKGLIPIIAITGTNGKTTTTRLIAHISKTCGKNVGYTTSDGVYIHDHLVLKGDCTGPASTELVLKDPGVDFAVLECARGGLLRSGLAFDQCDIAIVTNVASDHLGLEGIHNLEQLAKVKAVIPETVKPDGFAILNADDDLVYEMRSRLKCNIALFSMYEDNPRIKKFQDEGGLTAVFENSYVSIAKGQWKMRILKVKDIPLTYGGKAGFMIENVLASILAAHIAEFKITDIIQGLKSFIPSEEHTPGRLNLFRFSNFNFLLDYAHNPHGMRALQKFISGMDPCYKVGIIAGIGDRRDEDTEEVGAIAAEIFDEIIIRNDKDLRGNSSEHLTGLLLAGIQKIKPDMLVSLAGSEAESIKFAINQAKANSLIVLCSDSITESLTLLHEFKSKDDMGSLKLKPEFSASSN</sequence>
<evidence type="ECO:0000256" key="3">
    <source>
        <dbReference type="ARBA" id="ARBA00011738"/>
    </source>
</evidence>
<dbReference type="PANTHER" id="PTHR23135:SF18">
    <property type="entry name" value="CYANOPHYCIN SYNTHETASE"/>
    <property type="match status" value="1"/>
</dbReference>
<dbReference type="InterPro" id="IPR004101">
    <property type="entry name" value="Mur_ligase_C"/>
</dbReference>
<dbReference type="InterPro" id="IPR011810">
    <property type="entry name" value="Cya_phycin_syn"/>
</dbReference>
<keyword evidence="9 13" id="KW-0067">ATP-binding</keyword>
<evidence type="ECO:0000256" key="9">
    <source>
        <dbReference type="ARBA" id="ARBA00022840"/>
    </source>
</evidence>
<organism evidence="15 16">
    <name type="scientific">Christiangramia salexigens</name>
    <dbReference type="NCBI Taxonomy" id="1913577"/>
    <lineage>
        <taxon>Bacteria</taxon>
        <taxon>Pseudomonadati</taxon>
        <taxon>Bacteroidota</taxon>
        <taxon>Flavobacteriia</taxon>
        <taxon>Flavobacteriales</taxon>
        <taxon>Flavobacteriaceae</taxon>
        <taxon>Christiangramia</taxon>
    </lineage>
</organism>
<dbReference type="InterPro" id="IPR044019">
    <property type="entry name" value="Cyanophycin_syn_N"/>
</dbReference>
<dbReference type="RefSeq" id="WP_072551707.1">
    <property type="nucleotide sequence ID" value="NZ_CP018153.1"/>
</dbReference>
<dbReference type="Pfam" id="PF02875">
    <property type="entry name" value="Mur_ligase_C"/>
    <property type="match status" value="1"/>
</dbReference>
<dbReference type="KEGG" id="grl:LPB144_00915"/>
<dbReference type="NCBIfam" id="TIGR02068">
    <property type="entry name" value="cya_phycin_syn"/>
    <property type="match status" value="1"/>
</dbReference>
<dbReference type="SUPFAM" id="SSF56059">
    <property type="entry name" value="Glutathione synthetase ATP-binding domain-like"/>
    <property type="match status" value="1"/>
</dbReference>
<comment type="catalytic activity">
    <reaction evidence="12">
        <text>[L-4-(L-arginin-2-N-yl)aspartate](n) + L-aspartate + ATP = [L-4-(L-arginin-2-N-yl)aspartate](n)-L-aspartate + ADP + phosphate + H(+)</text>
        <dbReference type="Rhea" id="RHEA:13277"/>
        <dbReference type="Rhea" id="RHEA-COMP:13728"/>
        <dbReference type="Rhea" id="RHEA-COMP:13733"/>
        <dbReference type="ChEBI" id="CHEBI:15378"/>
        <dbReference type="ChEBI" id="CHEBI:29991"/>
        <dbReference type="ChEBI" id="CHEBI:30616"/>
        <dbReference type="ChEBI" id="CHEBI:43474"/>
        <dbReference type="ChEBI" id="CHEBI:137986"/>
        <dbReference type="ChEBI" id="CHEBI:137990"/>
        <dbReference type="ChEBI" id="CHEBI:456216"/>
        <dbReference type="EC" id="6.3.2.29"/>
    </reaction>
</comment>
<dbReference type="InterPro" id="IPR013221">
    <property type="entry name" value="Mur_ligase_cen"/>
</dbReference>
<dbReference type="Gene3D" id="3.90.190.20">
    <property type="entry name" value="Mur ligase, C-terminal domain"/>
    <property type="match status" value="1"/>
</dbReference>
<comment type="subunit">
    <text evidence="3">Homodimer.</text>
</comment>
<evidence type="ECO:0000256" key="10">
    <source>
        <dbReference type="ARBA" id="ARBA00031353"/>
    </source>
</evidence>
<evidence type="ECO:0000256" key="7">
    <source>
        <dbReference type="ARBA" id="ARBA00022598"/>
    </source>
</evidence>
<dbReference type="EC" id="6.3.2.29" evidence="5"/>
<dbReference type="Gene3D" id="3.30.470.20">
    <property type="entry name" value="ATP-grasp fold, B domain"/>
    <property type="match status" value="2"/>
</dbReference>
<dbReference type="AlphaFoldDB" id="A0A1L3J1N2"/>
<dbReference type="InterPro" id="IPR011761">
    <property type="entry name" value="ATP-grasp"/>
</dbReference>
<evidence type="ECO:0000256" key="1">
    <source>
        <dbReference type="ARBA" id="ARBA00003184"/>
    </source>
</evidence>
<dbReference type="SUPFAM" id="SSF53623">
    <property type="entry name" value="MurD-like peptide ligases, catalytic domain"/>
    <property type="match status" value="1"/>
</dbReference>
<dbReference type="Gene3D" id="3.40.1190.10">
    <property type="entry name" value="Mur-like, catalytic domain"/>
    <property type="match status" value="1"/>
</dbReference>
<feature type="domain" description="ATP-grasp" evidence="14">
    <location>
        <begin position="221"/>
        <end position="474"/>
    </location>
</feature>
<dbReference type="NCBIfam" id="NF010623">
    <property type="entry name" value="PRK14016.1"/>
    <property type="match status" value="1"/>
</dbReference>
<keyword evidence="8 13" id="KW-0547">Nucleotide-binding</keyword>
<keyword evidence="7" id="KW-0436">Ligase</keyword>
<dbReference type="STRING" id="1913577.LPB144_00915"/>
<dbReference type="Proteomes" id="UP000182510">
    <property type="component" value="Chromosome"/>
</dbReference>
<evidence type="ECO:0000256" key="11">
    <source>
        <dbReference type="ARBA" id="ARBA00048094"/>
    </source>
</evidence>
<evidence type="ECO:0000256" key="8">
    <source>
        <dbReference type="ARBA" id="ARBA00022741"/>
    </source>
</evidence>
<name>A0A1L3J1N2_9FLAO</name>
<evidence type="ECO:0000256" key="5">
    <source>
        <dbReference type="ARBA" id="ARBA00013005"/>
    </source>
</evidence>
<evidence type="ECO:0000259" key="14">
    <source>
        <dbReference type="PROSITE" id="PS50975"/>
    </source>
</evidence>
<evidence type="ECO:0000256" key="4">
    <source>
        <dbReference type="ARBA" id="ARBA00012968"/>
    </source>
</evidence>
<dbReference type="EMBL" id="CP018153">
    <property type="protein sequence ID" value="APG59052.1"/>
    <property type="molecule type" value="Genomic_DNA"/>
</dbReference>
<reference evidence="15 16" key="1">
    <citation type="submission" date="2016-11" db="EMBL/GenBank/DDBJ databases">
        <title>Gramella sp. LPB0144 isolated from marine environment.</title>
        <authorList>
            <person name="Kim E."/>
            <person name="Yi H."/>
        </authorList>
    </citation>
    <scope>NUCLEOTIDE SEQUENCE [LARGE SCALE GENOMIC DNA]</scope>
    <source>
        <strain evidence="15 16">LPB0144</strain>
    </source>
</reference>
<dbReference type="OrthoDB" id="9803907at2"/>
<comment type="function">
    <text evidence="1">Catalyzes the ATP-dependent polymerization of arginine and aspartate to multi-L-arginyl-poly-L-aspartic acid (cyanophycin; a water-insoluble reserve polymer).</text>
</comment>
<protein>
    <recommendedName>
        <fullName evidence="6">Cyanophycin synthetase</fullName>
        <ecNumber evidence="5">6.3.2.29</ecNumber>
        <ecNumber evidence="4">6.3.2.30</ecNumber>
    </recommendedName>
    <alternativeName>
        <fullName evidence="10">Cyanophycin synthase</fullName>
    </alternativeName>
</protein>
<proteinExistence type="inferred from homology"/>
<evidence type="ECO:0000256" key="6">
    <source>
        <dbReference type="ARBA" id="ARBA00022036"/>
    </source>
</evidence>
<keyword evidence="16" id="KW-1185">Reference proteome</keyword>
<comment type="catalytic activity">
    <reaction evidence="11">
        <text>[L-4-(L-arginin-2-N-yl)aspartate](n)-L-aspartate + L-arginine + ATP = [L-4-(L-arginin-2-N-yl)aspartate](n+1) + ADP + phosphate + H(+)</text>
        <dbReference type="Rhea" id="RHEA:23888"/>
        <dbReference type="Rhea" id="RHEA-COMP:13732"/>
        <dbReference type="Rhea" id="RHEA-COMP:13733"/>
        <dbReference type="ChEBI" id="CHEBI:15378"/>
        <dbReference type="ChEBI" id="CHEBI:30616"/>
        <dbReference type="ChEBI" id="CHEBI:32682"/>
        <dbReference type="ChEBI" id="CHEBI:43474"/>
        <dbReference type="ChEBI" id="CHEBI:137986"/>
        <dbReference type="ChEBI" id="CHEBI:137990"/>
        <dbReference type="ChEBI" id="CHEBI:456216"/>
        <dbReference type="EC" id="6.3.2.30"/>
    </reaction>
</comment>
<gene>
    <name evidence="15" type="ORF">LPB144_00915</name>
</gene>
<dbReference type="GO" id="GO:0071160">
    <property type="term" value="F:cyanophycin synthetase activity (L-aspartate-adding)"/>
    <property type="evidence" value="ECO:0007669"/>
    <property type="project" value="UniProtKB-EC"/>
</dbReference>
<evidence type="ECO:0000313" key="15">
    <source>
        <dbReference type="EMBL" id="APG59052.1"/>
    </source>
</evidence>
<evidence type="ECO:0000313" key="16">
    <source>
        <dbReference type="Proteomes" id="UP000182510"/>
    </source>
</evidence>
<dbReference type="GO" id="GO:0005524">
    <property type="term" value="F:ATP binding"/>
    <property type="evidence" value="ECO:0007669"/>
    <property type="project" value="UniProtKB-UniRule"/>
</dbReference>
<dbReference type="Pfam" id="PF08245">
    <property type="entry name" value="Mur_ligase_M"/>
    <property type="match status" value="1"/>
</dbReference>
<dbReference type="GO" id="GO:0046872">
    <property type="term" value="F:metal ion binding"/>
    <property type="evidence" value="ECO:0007669"/>
    <property type="project" value="InterPro"/>
</dbReference>
<accession>A0A1L3J1N2</accession>
<dbReference type="InterPro" id="IPR036615">
    <property type="entry name" value="Mur_ligase_C_dom_sf"/>
</dbReference>
<dbReference type="InterPro" id="IPR013651">
    <property type="entry name" value="ATP-grasp_RimK-type"/>
</dbReference>
<dbReference type="Pfam" id="PF18921">
    <property type="entry name" value="Cyanophycin_syn"/>
    <property type="match status" value="1"/>
</dbReference>
<evidence type="ECO:0000256" key="12">
    <source>
        <dbReference type="ARBA" id="ARBA00048425"/>
    </source>
</evidence>
<dbReference type="InterPro" id="IPR036565">
    <property type="entry name" value="Mur-like_cat_sf"/>
</dbReference>
<dbReference type="GO" id="GO:0071161">
    <property type="term" value="F:cyanophycin synthetase activity (L-arginine-adding)"/>
    <property type="evidence" value="ECO:0007669"/>
    <property type="project" value="UniProtKB-EC"/>
</dbReference>
<dbReference type="PANTHER" id="PTHR23135">
    <property type="entry name" value="MUR LIGASE FAMILY MEMBER"/>
    <property type="match status" value="1"/>
</dbReference>
<dbReference type="PROSITE" id="PS50975">
    <property type="entry name" value="ATP_GRASP"/>
    <property type="match status" value="1"/>
</dbReference>
<dbReference type="EC" id="6.3.2.30" evidence="4"/>
<evidence type="ECO:0000256" key="13">
    <source>
        <dbReference type="PROSITE-ProRule" id="PRU00409"/>
    </source>
</evidence>
<dbReference type="SUPFAM" id="SSF53244">
    <property type="entry name" value="MurD-like peptide ligases, peptide-binding domain"/>
    <property type="match status" value="1"/>
</dbReference>
<comment type="similarity">
    <text evidence="2">In the C-terminal section; belongs to the MurCDEF family.</text>
</comment>
<evidence type="ECO:0000256" key="2">
    <source>
        <dbReference type="ARBA" id="ARBA00009060"/>
    </source>
</evidence>
<dbReference type="Pfam" id="PF08443">
    <property type="entry name" value="RimK"/>
    <property type="match status" value="1"/>
</dbReference>